<gene>
    <name evidence="2" type="ORF">AKAME5_001243500</name>
</gene>
<accession>A0AAD3MUL8</accession>
<evidence type="ECO:0000313" key="3">
    <source>
        <dbReference type="Proteomes" id="UP001279410"/>
    </source>
</evidence>
<feature type="compositionally biased region" description="Polar residues" evidence="1">
    <location>
        <begin position="26"/>
        <end position="40"/>
    </location>
</feature>
<feature type="region of interest" description="Disordered" evidence="1">
    <location>
        <begin position="1"/>
        <end position="109"/>
    </location>
</feature>
<dbReference type="AlphaFoldDB" id="A0AAD3MUL8"/>
<comment type="caution">
    <text evidence="2">The sequence shown here is derived from an EMBL/GenBank/DDBJ whole genome shotgun (WGS) entry which is preliminary data.</text>
</comment>
<name>A0AAD3MUL8_LATJO</name>
<evidence type="ECO:0000313" key="2">
    <source>
        <dbReference type="EMBL" id="GLD60548.1"/>
    </source>
</evidence>
<sequence length="187" mass="19622">MKSNDPWAPNSIPASDPWSSGAARPKTSNTGSFDLFNASNGDGVEYPKDPSPSCPNHLVNLDSVTQTSPARARSSTALASTGGSARRCPSTLSKSAAAPTPQPDAVSPMPWLQALSPWPMSSPHPRQLITMVPWPGWPHGSQVMPGMGVGPEVWGRALGSRPMSMPQPLMSMLGTQPTEPPTFLLGG</sequence>
<evidence type="ECO:0000256" key="1">
    <source>
        <dbReference type="SAM" id="MobiDB-lite"/>
    </source>
</evidence>
<dbReference type="Proteomes" id="UP001279410">
    <property type="component" value="Unassembled WGS sequence"/>
</dbReference>
<protein>
    <submittedName>
        <fullName evidence="2">Epsin-2 isoform X2</fullName>
    </submittedName>
</protein>
<dbReference type="EMBL" id="BRZM01000041">
    <property type="protein sequence ID" value="GLD60548.1"/>
    <property type="molecule type" value="Genomic_DNA"/>
</dbReference>
<feature type="compositionally biased region" description="Low complexity" evidence="1">
    <location>
        <begin position="67"/>
        <end position="86"/>
    </location>
</feature>
<organism evidence="2 3">
    <name type="scientific">Lates japonicus</name>
    <name type="common">Japanese lates</name>
    <dbReference type="NCBI Taxonomy" id="270547"/>
    <lineage>
        <taxon>Eukaryota</taxon>
        <taxon>Metazoa</taxon>
        <taxon>Chordata</taxon>
        <taxon>Craniata</taxon>
        <taxon>Vertebrata</taxon>
        <taxon>Euteleostomi</taxon>
        <taxon>Actinopterygii</taxon>
        <taxon>Neopterygii</taxon>
        <taxon>Teleostei</taxon>
        <taxon>Neoteleostei</taxon>
        <taxon>Acanthomorphata</taxon>
        <taxon>Carangaria</taxon>
        <taxon>Carangaria incertae sedis</taxon>
        <taxon>Centropomidae</taxon>
        <taxon>Lates</taxon>
    </lineage>
</organism>
<feature type="non-terminal residue" evidence="2">
    <location>
        <position position="1"/>
    </location>
</feature>
<reference evidence="2" key="1">
    <citation type="submission" date="2022-08" db="EMBL/GenBank/DDBJ databases">
        <title>Genome sequencing of akame (Lates japonicus).</title>
        <authorList>
            <person name="Hashiguchi Y."/>
            <person name="Takahashi H."/>
        </authorList>
    </citation>
    <scope>NUCLEOTIDE SEQUENCE</scope>
    <source>
        <strain evidence="2">Kochi</strain>
    </source>
</reference>
<keyword evidence="3" id="KW-1185">Reference proteome</keyword>
<proteinExistence type="predicted"/>